<dbReference type="InterPro" id="IPR029055">
    <property type="entry name" value="Ntn_hydrolases_N"/>
</dbReference>
<reference evidence="1" key="1">
    <citation type="journal article" date="2014" name="Int. J. Syst. Evol. Microbiol.">
        <title>Complete genome sequence of Corynebacterium casei LMG S-19264T (=DSM 44701T), isolated from a smear-ripened cheese.</title>
        <authorList>
            <consortium name="US DOE Joint Genome Institute (JGI-PGF)"/>
            <person name="Walter F."/>
            <person name="Albersmeier A."/>
            <person name="Kalinowski J."/>
            <person name="Ruckert C."/>
        </authorList>
    </citation>
    <scope>NUCLEOTIDE SEQUENCE</scope>
    <source>
        <strain evidence="1">CGMCC 1.15330</strain>
    </source>
</reference>
<keyword evidence="2" id="KW-1185">Reference proteome</keyword>
<dbReference type="EMBL" id="BMIH01000004">
    <property type="protein sequence ID" value="GGB39812.1"/>
    <property type="molecule type" value="Genomic_DNA"/>
</dbReference>
<dbReference type="RefSeq" id="WP_188659983.1">
    <property type="nucleotide sequence ID" value="NZ_BMIH01000004.1"/>
</dbReference>
<evidence type="ECO:0000313" key="1">
    <source>
        <dbReference type="EMBL" id="GGB39812.1"/>
    </source>
</evidence>
<dbReference type="GO" id="GO:0051603">
    <property type="term" value="P:proteolysis involved in protein catabolic process"/>
    <property type="evidence" value="ECO:0007669"/>
    <property type="project" value="InterPro"/>
</dbReference>
<dbReference type="Pfam" id="PF00227">
    <property type="entry name" value="Proteasome"/>
    <property type="match status" value="1"/>
</dbReference>
<name>A0A916TCK0_9SPHN</name>
<dbReference type="SUPFAM" id="SSF56235">
    <property type="entry name" value="N-terminal nucleophile aminohydrolases (Ntn hydrolases)"/>
    <property type="match status" value="1"/>
</dbReference>
<accession>A0A916TCK0</accession>
<comment type="caution">
    <text evidence="1">The sequence shown here is derived from an EMBL/GenBank/DDBJ whole genome shotgun (WGS) entry which is preliminary data.</text>
</comment>
<protein>
    <submittedName>
        <fullName evidence="1">Uncharacterized protein</fullName>
    </submittedName>
</protein>
<organism evidence="1 2">
    <name type="scientific">Sphingomonas metalli</name>
    <dbReference type="NCBI Taxonomy" id="1779358"/>
    <lineage>
        <taxon>Bacteria</taxon>
        <taxon>Pseudomonadati</taxon>
        <taxon>Pseudomonadota</taxon>
        <taxon>Alphaproteobacteria</taxon>
        <taxon>Sphingomonadales</taxon>
        <taxon>Sphingomonadaceae</taxon>
        <taxon>Sphingomonas</taxon>
    </lineage>
</organism>
<dbReference type="Proteomes" id="UP000623067">
    <property type="component" value="Unassembled WGS sequence"/>
</dbReference>
<gene>
    <name evidence="1" type="ORF">GCM10011380_31660</name>
</gene>
<dbReference type="GO" id="GO:0005839">
    <property type="term" value="C:proteasome core complex"/>
    <property type="evidence" value="ECO:0007669"/>
    <property type="project" value="InterPro"/>
</dbReference>
<evidence type="ECO:0000313" key="2">
    <source>
        <dbReference type="Proteomes" id="UP000623067"/>
    </source>
</evidence>
<dbReference type="Gene3D" id="3.60.20.10">
    <property type="entry name" value="Glutamine Phosphoribosylpyrophosphate, subunit 1, domain 1"/>
    <property type="match status" value="1"/>
</dbReference>
<sequence>MTLIIAVEAVDCMVLAADSLTTVRDRVVSCDTVKIHQVSATDVAAGAGASRIQGRYWSEILPGFLERWAGPGPAQIAPHFKRFLDAEIQQVDRRNIGACAGGNTFLIAGLDPSSGRPDIWSVERHGDVRSFLPARPASPQNPTARIWWIGDTQGLQAHVASTASRYSEGMTEDEAVAFAVQAIIDGMASARAAGIRSIGGDYAYWAVATGDGVKLNRKRSGIPCP</sequence>
<proteinExistence type="predicted"/>
<dbReference type="InterPro" id="IPR001353">
    <property type="entry name" value="Proteasome_sua/b"/>
</dbReference>
<dbReference type="AlphaFoldDB" id="A0A916TCK0"/>
<reference evidence="1" key="2">
    <citation type="submission" date="2020-09" db="EMBL/GenBank/DDBJ databases">
        <authorList>
            <person name="Sun Q."/>
            <person name="Zhou Y."/>
        </authorList>
    </citation>
    <scope>NUCLEOTIDE SEQUENCE</scope>
    <source>
        <strain evidence="1">CGMCC 1.15330</strain>
    </source>
</reference>